<feature type="domain" description="Amidohydrolase 3" evidence="1">
    <location>
        <begin position="47"/>
        <end position="209"/>
    </location>
</feature>
<keyword evidence="3" id="KW-1185">Reference proteome</keyword>
<dbReference type="AlphaFoldDB" id="A0A1T4S2G5"/>
<evidence type="ECO:0000259" key="1">
    <source>
        <dbReference type="Pfam" id="PF07969"/>
    </source>
</evidence>
<dbReference type="PANTHER" id="PTHR11647">
    <property type="entry name" value="HYDRANTOINASE/DIHYDROPYRIMIDINASE FAMILY MEMBER"/>
    <property type="match status" value="1"/>
</dbReference>
<dbReference type="InterPro" id="IPR013108">
    <property type="entry name" value="Amidohydro_3"/>
</dbReference>
<organism evidence="2 3">
    <name type="scientific">Enhydrobacter aerosaccus</name>
    <dbReference type="NCBI Taxonomy" id="225324"/>
    <lineage>
        <taxon>Bacteria</taxon>
        <taxon>Pseudomonadati</taxon>
        <taxon>Pseudomonadota</taxon>
        <taxon>Alphaproteobacteria</taxon>
        <taxon>Hyphomicrobiales</taxon>
        <taxon>Enhydrobacter</taxon>
    </lineage>
</organism>
<dbReference type="Gene3D" id="2.30.40.10">
    <property type="entry name" value="Urease, subunit C, domain 1"/>
    <property type="match status" value="1"/>
</dbReference>
<evidence type="ECO:0000313" key="2">
    <source>
        <dbReference type="EMBL" id="SKA22489.1"/>
    </source>
</evidence>
<dbReference type="STRING" id="225324.SAMN02745126_04318"/>
<dbReference type="SUPFAM" id="SSF51338">
    <property type="entry name" value="Composite domain of metallo-dependent hydrolases"/>
    <property type="match status" value="1"/>
</dbReference>
<name>A0A1T4S2G5_9HYPH</name>
<dbReference type="InterPro" id="IPR023100">
    <property type="entry name" value="D-aminoacylase_insert_dom_sf"/>
</dbReference>
<sequence length="488" mass="52834">MASYDTVIRNGQVADGTGKKLFSADVALKGDRIAAVEAPGSLKGDNEIDASGRVVAPGFIDVHTHDDTALIDNPTMAMKASQGVTTVVCGNCGASAAPYIRDDFGHFLSLIVKRQENVSKTFAEFAAKVQAAKPAINGAFLIGHSTLRMNAMGDDLARQATPSEIGLMRDLLDQSLEQGAIGMSSGLFYPPAMAASTDEVAEIAKPLGKWGGVYTAHMRDEGDDVLKSMDETFEIGRRAGAEVIVSHHKCSGRTNFGRMKETLPKFTEAMKQQQIAFDVYPYVAGSTILRKEMLDRADKVLITWSDTVKGVSGRDLKEIAQEMGCTIYEAADRLQPAGAIYFMMDEKDVQAAMSHPGAMIGSDGIPFDTHPHPRLWGTFPRVLGHYSRDLKLFPLEDAVRRMTSYSAQRFHLTKRGELKPGFYADICIFDPATVIDTATFEKPISAAKGIDTVLCNGEVVWRDGKSASGRAGRALKRQDLQAEAKASA</sequence>
<gene>
    <name evidence="2" type="ORF">SAMN02745126_04318</name>
</gene>
<dbReference type="Gene3D" id="3.30.1490.130">
    <property type="entry name" value="D-aminoacylase. Domain 3"/>
    <property type="match status" value="1"/>
</dbReference>
<dbReference type="CDD" id="cd01297">
    <property type="entry name" value="D-aminoacylase"/>
    <property type="match status" value="1"/>
</dbReference>
<dbReference type="EMBL" id="FUWJ01000006">
    <property type="protein sequence ID" value="SKA22489.1"/>
    <property type="molecule type" value="Genomic_DNA"/>
</dbReference>
<dbReference type="GO" id="GO:0005829">
    <property type="term" value="C:cytosol"/>
    <property type="evidence" value="ECO:0007669"/>
    <property type="project" value="TreeGrafter"/>
</dbReference>
<dbReference type="Proteomes" id="UP000190092">
    <property type="component" value="Unassembled WGS sequence"/>
</dbReference>
<accession>A0A1T4S2G5</accession>
<dbReference type="InterPro" id="IPR032466">
    <property type="entry name" value="Metal_Hydrolase"/>
</dbReference>
<reference evidence="3" key="1">
    <citation type="submission" date="2017-02" db="EMBL/GenBank/DDBJ databases">
        <authorList>
            <person name="Varghese N."/>
            <person name="Submissions S."/>
        </authorList>
    </citation>
    <scope>NUCLEOTIDE SEQUENCE [LARGE SCALE GENOMIC DNA]</scope>
    <source>
        <strain evidence="3">ATCC 27094</strain>
    </source>
</reference>
<protein>
    <submittedName>
        <fullName evidence="2">N-acyl-D-amino-acid deacylase</fullName>
    </submittedName>
</protein>
<dbReference type="SUPFAM" id="SSF51556">
    <property type="entry name" value="Metallo-dependent hydrolases"/>
    <property type="match status" value="1"/>
</dbReference>
<dbReference type="OrthoDB" id="9766983at2"/>
<evidence type="ECO:0000313" key="3">
    <source>
        <dbReference type="Proteomes" id="UP000190092"/>
    </source>
</evidence>
<dbReference type="InterPro" id="IPR050378">
    <property type="entry name" value="Metallo-dep_Hydrolases_sf"/>
</dbReference>
<proteinExistence type="predicted"/>
<feature type="domain" description="Amidohydrolase 3" evidence="1">
    <location>
        <begin position="332"/>
        <end position="460"/>
    </location>
</feature>
<dbReference type="PANTHER" id="PTHR11647:SF1">
    <property type="entry name" value="COLLAPSIN RESPONSE MEDIATOR PROTEIN"/>
    <property type="match status" value="1"/>
</dbReference>
<dbReference type="RefSeq" id="WP_085935983.1">
    <property type="nucleotide sequence ID" value="NZ_FUWJ01000006.1"/>
</dbReference>
<dbReference type="Gene3D" id="3.20.20.140">
    <property type="entry name" value="Metal-dependent hydrolases"/>
    <property type="match status" value="1"/>
</dbReference>
<dbReference type="Pfam" id="PF07969">
    <property type="entry name" value="Amidohydro_3"/>
    <property type="match status" value="2"/>
</dbReference>
<dbReference type="GO" id="GO:0016811">
    <property type="term" value="F:hydrolase activity, acting on carbon-nitrogen (but not peptide) bonds, in linear amides"/>
    <property type="evidence" value="ECO:0007669"/>
    <property type="project" value="InterPro"/>
</dbReference>
<dbReference type="InterPro" id="IPR011059">
    <property type="entry name" value="Metal-dep_hydrolase_composite"/>
</dbReference>
<dbReference type="GO" id="GO:0016812">
    <property type="term" value="F:hydrolase activity, acting on carbon-nitrogen (but not peptide) bonds, in cyclic amides"/>
    <property type="evidence" value="ECO:0007669"/>
    <property type="project" value="TreeGrafter"/>
</dbReference>